<dbReference type="EC" id="6.3.2.10" evidence="10 11"/>
<dbReference type="NCBIfam" id="TIGR01143">
    <property type="entry name" value="murF"/>
    <property type="match status" value="1"/>
</dbReference>
<feature type="domain" description="Mur ligase N-terminal catalytic" evidence="12">
    <location>
        <begin position="29"/>
        <end position="73"/>
    </location>
</feature>
<dbReference type="InterPro" id="IPR013221">
    <property type="entry name" value="Mur_ligase_cen"/>
</dbReference>
<keyword evidence="2 10" id="KW-0436">Ligase</keyword>
<comment type="catalytic activity">
    <reaction evidence="10 11">
        <text>D-alanyl-D-alanine + UDP-N-acetyl-alpha-D-muramoyl-L-alanyl-gamma-D-glutamyl-meso-2,6-diaminopimelate + ATP = UDP-N-acetyl-alpha-D-muramoyl-L-alanyl-gamma-D-glutamyl-meso-2,6-diaminopimeloyl-D-alanyl-D-alanine + ADP + phosphate + H(+)</text>
        <dbReference type="Rhea" id="RHEA:28374"/>
        <dbReference type="ChEBI" id="CHEBI:15378"/>
        <dbReference type="ChEBI" id="CHEBI:30616"/>
        <dbReference type="ChEBI" id="CHEBI:43474"/>
        <dbReference type="ChEBI" id="CHEBI:57822"/>
        <dbReference type="ChEBI" id="CHEBI:61386"/>
        <dbReference type="ChEBI" id="CHEBI:83905"/>
        <dbReference type="ChEBI" id="CHEBI:456216"/>
        <dbReference type="EC" id="6.3.2.10"/>
    </reaction>
</comment>
<accession>A0A5D0NKH1</accession>
<dbReference type="Gene3D" id="3.90.190.20">
    <property type="entry name" value="Mur ligase, C-terminal domain"/>
    <property type="match status" value="1"/>
</dbReference>
<reference evidence="15 16" key="1">
    <citation type="submission" date="2019-08" db="EMBL/GenBank/DDBJ databases">
        <title>Actinomadura sp. nov. CYP1-5 isolated from mountain soil.</title>
        <authorList>
            <person name="Songsumanus A."/>
            <person name="Kuncharoen N."/>
            <person name="Kudo T."/>
            <person name="Yuki M."/>
            <person name="Igarashi Y."/>
            <person name="Tanasupawat S."/>
        </authorList>
    </citation>
    <scope>NUCLEOTIDE SEQUENCE [LARGE SCALE GENOMIC DNA]</scope>
    <source>
        <strain evidence="15 16">JCM 14158</strain>
    </source>
</reference>
<evidence type="ECO:0000256" key="7">
    <source>
        <dbReference type="ARBA" id="ARBA00022984"/>
    </source>
</evidence>
<keyword evidence="1 10" id="KW-0963">Cytoplasm</keyword>
<evidence type="ECO:0000313" key="15">
    <source>
        <dbReference type="EMBL" id="TYB44661.1"/>
    </source>
</evidence>
<feature type="binding site" evidence="10">
    <location>
        <begin position="108"/>
        <end position="114"/>
    </location>
    <ligand>
        <name>ATP</name>
        <dbReference type="ChEBI" id="CHEBI:30616"/>
    </ligand>
</feature>
<dbReference type="SUPFAM" id="SSF63418">
    <property type="entry name" value="MurE/MurF N-terminal domain"/>
    <property type="match status" value="1"/>
</dbReference>
<comment type="caution">
    <text evidence="15">The sequence shown here is derived from an EMBL/GenBank/DDBJ whole genome shotgun (WGS) entry which is preliminary data.</text>
</comment>
<dbReference type="InterPro" id="IPR035911">
    <property type="entry name" value="MurE/MurF_N"/>
</dbReference>
<sequence>MIPLPLSAIAEITGGGRHGPPDAVVRGPVVIDSRAAGPGALFVALKGERADGHDFAPAAFAAGAAAALAQRPVDGPCVVVDDVQEALGRLARGVLDRLPDTTVVAVTGSAGKTSTKDLIGFLAERAGPAVFPPGSFNNEIGLPLTVLRADEGTRRLVLEMGARGIGHIAYLTGIARPDVAVVLNVGTAHVGEFGSRENIARAKGEIVEALPPGGTAVLNADDPLVAAMASRTAGTVVTFGRSAEATVRAADETLDDQGRARFTLVTPEGSAPVALRLHGAHAVPNALAAAAAARATGMATAEIAAGLAEAVPVSRWRMEVTERADGVTVVNDAYNANPDSTRAALDVLAHMARGRRAFAVLGEMAELGDSSPAEHAKIGEHAARCGLAGLVVVGANAAPIADGAARVGSWTGECVQVDDVGAAVTAIGGRLAPPDVVLVKGSRVAGLERVAEAILTEDLR</sequence>
<dbReference type="SUPFAM" id="SSF53623">
    <property type="entry name" value="MurD-like peptide ligases, catalytic domain"/>
    <property type="match status" value="1"/>
</dbReference>
<dbReference type="Proteomes" id="UP000323380">
    <property type="component" value="Unassembled WGS sequence"/>
</dbReference>
<dbReference type="GO" id="GO:0008766">
    <property type="term" value="F:UDP-N-acetylmuramoylalanyl-D-glutamyl-2,6-diaminopimelate-D-alanyl-D-alanine ligase activity"/>
    <property type="evidence" value="ECO:0007669"/>
    <property type="project" value="RHEA"/>
</dbReference>
<dbReference type="GO" id="GO:0005737">
    <property type="term" value="C:cytoplasm"/>
    <property type="evidence" value="ECO:0007669"/>
    <property type="project" value="UniProtKB-SubCell"/>
</dbReference>
<keyword evidence="3 10" id="KW-0132">Cell division</keyword>
<gene>
    <name evidence="10" type="primary">murF</name>
    <name evidence="15" type="ORF">FXF69_21135</name>
</gene>
<dbReference type="InterPro" id="IPR036565">
    <property type="entry name" value="Mur-like_cat_sf"/>
</dbReference>
<dbReference type="GO" id="GO:0008360">
    <property type="term" value="P:regulation of cell shape"/>
    <property type="evidence" value="ECO:0007669"/>
    <property type="project" value="UniProtKB-KW"/>
</dbReference>
<comment type="similarity">
    <text evidence="10">Belongs to the MurCDEF family. MurF subfamily.</text>
</comment>
<keyword evidence="9 10" id="KW-0961">Cell wall biogenesis/degradation</keyword>
<protein>
    <recommendedName>
        <fullName evidence="10 11">UDP-N-acetylmuramoyl-tripeptide--D-alanyl-D-alanine ligase</fullName>
        <ecNumber evidence="10 11">6.3.2.10</ecNumber>
    </recommendedName>
    <alternativeName>
        <fullName evidence="10">D-alanyl-D-alanine-adding enzyme</fullName>
    </alternativeName>
</protein>
<evidence type="ECO:0000256" key="11">
    <source>
        <dbReference type="RuleBase" id="RU004136"/>
    </source>
</evidence>
<dbReference type="PANTHER" id="PTHR43024:SF1">
    <property type="entry name" value="UDP-N-ACETYLMURAMOYL-TRIPEPTIDE--D-ALANYL-D-ALANINE LIGASE"/>
    <property type="match status" value="1"/>
</dbReference>
<dbReference type="Gene3D" id="3.40.1390.10">
    <property type="entry name" value="MurE/MurF, N-terminal domain"/>
    <property type="match status" value="1"/>
</dbReference>
<dbReference type="STRING" id="1220554.GCA_001552135_00701"/>
<evidence type="ECO:0000256" key="1">
    <source>
        <dbReference type="ARBA" id="ARBA00022490"/>
    </source>
</evidence>
<dbReference type="SUPFAM" id="SSF53244">
    <property type="entry name" value="MurD-like peptide ligases, peptide-binding domain"/>
    <property type="match status" value="1"/>
</dbReference>
<evidence type="ECO:0000313" key="16">
    <source>
        <dbReference type="Proteomes" id="UP000323380"/>
    </source>
</evidence>
<dbReference type="InterPro" id="IPR005863">
    <property type="entry name" value="UDP-N-AcMur_synth"/>
</dbReference>
<keyword evidence="7 10" id="KW-0573">Peptidoglycan synthesis</keyword>
<dbReference type="PANTHER" id="PTHR43024">
    <property type="entry name" value="UDP-N-ACETYLMURAMOYL-TRIPEPTIDE--D-ALANYL-D-ALANINE LIGASE"/>
    <property type="match status" value="1"/>
</dbReference>
<dbReference type="GO" id="GO:0047480">
    <property type="term" value="F:UDP-N-acetylmuramoyl-tripeptide-D-alanyl-D-alanine ligase activity"/>
    <property type="evidence" value="ECO:0007669"/>
    <property type="project" value="UniProtKB-UniRule"/>
</dbReference>
<dbReference type="GO" id="GO:0009252">
    <property type="term" value="P:peptidoglycan biosynthetic process"/>
    <property type="evidence" value="ECO:0007669"/>
    <property type="project" value="UniProtKB-UniRule"/>
</dbReference>
<dbReference type="GO" id="GO:0051301">
    <property type="term" value="P:cell division"/>
    <property type="evidence" value="ECO:0007669"/>
    <property type="project" value="UniProtKB-KW"/>
</dbReference>
<evidence type="ECO:0000256" key="4">
    <source>
        <dbReference type="ARBA" id="ARBA00022741"/>
    </source>
</evidence>
<dbReference type="RefSeq" id="WP_067885201.1">
    <property type="nucleotide sequence ID" value="NZ_VSFG01000004.1"/>
</dbReference>
<dbReference type="InterPro" id="IPR004101">
    <property type="entry name" value="Mur_ligase_C"/>
</dbReference>
<dbReference type="Gene3D" id="3.40.1190.10">
    <property type="entry name" value="Mur-like, catalytic domain"/>
    <property type="match status" value="1"/>
</dbReference>
<organism evidence="15 16">
    <name type="scientific">Actinomadura chibensis</name>
    <dbReference type="NCBI Taxonomy" id="392828"/>
    <lineage>
        <taxon>Bacteria</taxon>
        <taxon>Bacillati</taxon>
        <taxon>Actinomycetota</taxon>
        <taxon>Actinomycetes</taxon>
        <taxon>Streptosporangiales</taxon>
        <taxon>Thermomonosporaceae</taxon>
        <taxon>Actinomadura</taxon>
    </lineage>
</organism>
<evidence type="ECO:0000256" key="6">
    <source>
        <dbReference type="ARBA" id="ARBA00022960"/>
    </source>
</evidence>
<evidence type="ECO:0000256" key="8">
    <source>
        <dbReference type="ARBA" id="ARBA00023306"/>
    </source>
</evidence>
<keyword evidence="16" id="KW-1185">Reference proteome</keyword>
<keyword evidence="4 10" id="KW-0547">Nucleotide-binding</keyword>
<evidence type="ECO:0000256" key="3">
    <source>
        <dbReference type="ARBA" id="ARBA00022618"/>
    </source>
</evidence>
<comment type="pathway">
    <text evidence="10 11">Cell wall biogenesis; peptidoglycan biosynthesis.</text>
</comment>
<evidence type="ECO:0000256" key="5">
    <source>
        <dbReference type="ARBA" id="ARBA00022840"/>
    </source>
</evidence>
<evidence type="ECO:0000256" key="9">
    <source>
        <dbReference type="ARBA" id="ARBA00023316"/>
    </source>
</evidence>
<dbReference type="AlphaFoldDB" id="A0A5D0NKH1"/>
<dbReference type="UniPathway" id="UPA00219"/>
<dbReference type="InterPro" id="IPR051046">
    <property type="entry name" value="MurCDEF_CellWall_CoF430Synth"/>
</dbReference>
<dbReference type="HAMAP" id="MF_02019">
    <property type="entry name" value="MurF"/>
    <property type="match status" value="1"/>
</dbReference>
<dbReference type="GO" id="GO:0071555">
    <property type="term" value="P:cell wall organization"/>
    <property type="evidence" value="ECO:0007669"/>
    <property type="project" value="UniProtKB-KW"/>
</dbReference>
<evidence type="ECO:0000259" key="14">
    <source>
        <dbReference type="Pfam" id="PF08245"/>
    </source>
</evidence>
<comment type="subcellular location">
    <subcellularLocation>
        <location evidence="10 11">Cytoplasm</location>
    </subcellularLocation>
</comment>
<dbReference type="InterPro" id="IPR036615">
    <property type="entry name" value="Mur_ligase_C_dom_sf"/>
</dbReference>
<dbReference type="InterPro" id="IPR000713">
    <property type="entry name" value="Mur_ligase_N"/>
</dbReference>
<evidence type="ECO:0000259" key="12">
    <source>
        <dbReference type="Pfam" id="PF01225"/>
    </source>
</evidence>
<name>A0A5D0NKH1_9ACTN</name>
<keyword evidence="6 10" id="KW-0133">Cell shape</keyword>
<feature type="domain" description="Mur ligase central" evidence="14">
    <location>
        <begin position="106"/>
        <end position="293"/>
    </location>
</feature>
<keyword evidence="8 10" id="KW-0131">Cell cycle</keyword>
<dbReference type="EMBL" id="VSFG01000004">
    <property type="protein sequence ID" value="TYB44661.1"/>
    <property type="molecule type" value="Genomic_DNA"/>
</dbReference>
<dbReference type="Pfam" id="PF02875">
    <property type="entry name" value="Mur_ligase_C"/>
    <property type="match status" value="1"/>
</dbReference>
<comment type="function">
    <text evidence="10 11">Involved in cell wall formation. Catalyzes the final step in the synthesis of UDP-N-acetylmuramoyl-pentapeptide, the precursor of murein.</text>
</comment>
<dbReference type="Pfam" id="PF08245">
    <property type="entry name" value="Mur_ligase_M"/>
    <property type="match status" value="1"/>
</dbReference>
<evidence type="ECO:0000259" key="13">
    <source>
        <dbReference type="Pfam" id="PF02875"/>
    </source>
</evidence>
<keyword evidence="5 10" id="KW-0067">ATP-binding</keyword>
<dbReference type="GO" id="GO:0005524">
    <property type="term" value="F:ATP binding"/>
    <property type="evidence" value="ECO:0007669"/>
    <property type="project" value="UniProtKB-UniRule"/>
</dbReference>
<feature type="domain" description="Mur ligase C-terminal" evidence="13">
    <location>
        <begin position="317"/>
        <end position="443"/>
    </location>
</feature>
<proteinExistence type="inferred from homology"/>
<evidence type="ECO:0000256" key="2">
    <source>
        <dbReference type="ARBA" id="ARBA00022598"/>
    </source>
</evidence>
<evidence type="ECO:0000256" key="10">
    <source>
        <dbReference type="HAMAP-Rule" id="MF_02019"/>
    </source>
</evidence>
<dbReference type="Pfam" id="PF01225">
    <property type="entry name" value="Mur_ligase"/>
    <property type="match status" value="1"/>
</dbReference>